<dbReference type="SUPFAM" id="SSF49562">
    <property type="entry name" value="C2 domain (Calcium/lipid-binding domain, CaLB)"/>
    <property type="match status" value="1"/>
</dbReference>
<dbReference type="CDD" id="cd04015">
    <property type="entry name" value="C2_plant_PLD"/>
    <property type="match status" value="1"/>
</dbReference>
<dbReference type="Pfam" id="PF00614">
    <property type="entry name" value="PLDc"/>
    <property type="match status" value="1"/>
</dbReference>
<dbReference type="PROSITE" id="PS50035">
    <property type="entry name" value="PLD"/>
    <property type="match status" value="2"/>
</dbReference>
<dbReference type="Gene3D" id="3.30.870.10">
    <property type="entry name" value="Endonuclease Chain A"/>
    <property type="match status" value="2"/>
</dbReference>
<evidence type="ECO:0000259" key="13">
    <source>
        <dbReference type="PROSITE" id="PS50035"/>
    </source>
</evidence>
<keyword evidence="15" id="KW-1185">Reference proteome</keyword>
<dbReference type="InterPro" id="IPR015679">
    <property type="entry name" value="PLipase_D_fam"/>
</dbReference>
<dbReference type="GO" id="GO:0005509">
    <property type="term" value="F:calcium ion binding"/>
    <property type="evidence" value="ECO:0007669"/>
    <property type="project" value="InterPro"/>
</dbReference>
<dbReference type="PROSITE" id="PS50004">
    <property type="entry name" value="C2"/>
    <property type="match status" value="1"/>
</dbReference>
<dbReference type="Proteomes" id="UP000824120">
    <property type="component" value="Chromosome 4"/>
</dbReference>
<evidence type="ECO:0000256" key="10">
    <source>
        <dbReference type="ARBA" id="ARBA00023098"/>
    </source>
</evidence>
<dbReference type="InterPro" id="IPR011402">
    <property type="entry name" value="PLipase_D_pln"/>
</dbReference>
<feature type="domain" description="C2" evidence="12">
    <location>
        <begin position="1"/>
        <end position="142"/>
    </location>
</feature>
<reference evidence="14 15" key="1">
    <citation type="submission" date="2020-09" db="EMBL/GenBank/DDBJ databases">
        <title>De no assembly of potato wild relative species, Solanum commersonii.</title>
        <authorList>
            <person name="Cho K."/>
        </authorList>
    </citation>
    <scope>NUCLEOTIDE SEQUENCE [LARGE SCALE GENOMIC DNA]</scope>
    <source>
        <strain evidence="14">LZ3.2</strain>
        <tissue evidence="14">Leaf</tissue>
    </source>
</reference>
<organism evidence="14 15">
    <name type="scientific">Solanum commersonii</name>
    <name type="common">Commerson's wild potato</name>
    <name type="synonym">Commerson's nightshade</name>
    <dbReference type="NCBI Taxonomy" id="4109"/>
    <lineage>
        <taxon>Eukaryota</taxon>
        <taxon>Viridiplantae</taxon>
        <taxon>Streptophyta</taxon>
        <taxon>Embryophyta</taxon>
        <taxon>Tracheophyta</taxon>
        <taxon>Spermatophyta</taxon>
        <taxon>Magnoliopsida</taxon>
        <taxon>eudicotyledons</taxon>
        <taxon>Gunneridae</taxon>
        <taxon>Pentapetalae</taxon>
        <taxon>asterids</taxon>
        <taxon>lamiids</taxon>
        <taxon>Solanales</taxon>
        <taxon>Solanaceae</taxon>
        <taxon>Solanoideae</taxon>
        <taxon>Solaneae</taxon>
        <taxon>Solanum</taxon>
    </lineage>
</organism>
<dbReference type="PANTHER" id="PTHR18896">
    <property type="entry name" value="PHOSPHOLIPASE D"/>
    <property type="match status" value="1"/>
</dbReference>
<feature type="domain" description="PLD phosphodiesterase" evidence="13">
    <location>
        <begin position="646"/>
        <end position="673"/>
    </location>
</feature>
<dbReference type="InterPro" id="IPR024632">
    <property type="entry name" value="PLipase_D_C"/>
</dbReference>
<dbReference type="GO" id="GO:0046470">
    <property type="term" value="P:phosphatidylcholine metabolic process"/>
    <property type="evidence" value="ECO:0007669"/>
    <property type="project" value="InterPro"/>
</dbReference>
<evidence type="ECO:0000256" key="3">
    <source>
        <dbReference type="ARBA" id="ARBA00010683"/>
    </source>
</evidence>
<sequence length="800" mass="90991">MADENCENVVYLHGDFDLKIIEARRLPNMDLVTERLSRCFTALDICRKPFTRRRRKGHHRKIITSDPYVTVCLTGATVARTRVISNCQDPVWNEHFKIPLAHPVSVVEFQVKDNDVFGADYIGVATVPAEKIKSGELIDDWFPIIGPYGKPPKPDCAIRLQMKFIHCDGNPAYNGGVSEDCGLKASYFPARHGGSVTLYQDAHVPDGMLPEIKLDDDKIFEHSKCWEDICHAILEAHHLVYVVGWSIFHKVKLVREPSKPLPSGGDLTLGELLKYKSEEGVRVLLLVWDDKTSHSKFFIQTVVGTLYTHHQKCVIVDTQASGNNRKVSAFIGGLDLCDGRYDTPEHRLFRDLDTVFKDDYHNPTFSAGTKAPRQPWHDLHCKIEGPAAYDVLTNFEQRWRKATKWSEFGRRLKKISHWHDDALIKIERISWITSPSSSVPNDDQSLWVSKEDDPENWHVQVFRSIDSGSLKGFPKDVLLAESQNLVCAKNLVIDRSIQMAYIQAIRQAQHFIYIENQYFLGSSYAWPSYKEAGADNLIPMELALKIASKIRAKERFAVYIVIPMWPEGVPTSASVQEILYWQRQTMKMMYGIIAQELKSSQLQDVHLSDYLNFYCLGNREELRGESKSNYASNGDLISASQKFGRFMIYVHAKGMIVDDEYVILGSANINQRSMAGSRDTEIAMGAHQPHHTWAMKKRHPHGQVYGYRMSLWAEHMGKLDDIFTKPESLNCVKHVNEVAEDNWNRFTDDEFKPLQGHLLKYPVQVGTDGKVSSLPGHEYFPDVGGKILGARTNLPDALTT</sequence>
<dbReference type="SMART" id="SM00155">
    <property type="entry name" value="PLDc"/>
    <property type="match status" value="2"/>
</dbReference>
<comment type="similarity">
    <text evidence="3 11">Belongs to the phospholipase D family. C2-PLD subfamily.</text>
</comment>
<dbReference type="InterPro" id="IPR000008">
    <property type="entry name" value="C2_dom"/>
</dbReference>
<dbReference type="SMART" id="SM00239">
    <property type="entry name" value="C2"/>
    <property type="match status" value="1"/>
</dbReference>
<evidence type="ECO:0000256" key="6">
    <source>
        <dbReference type="ARBA" id="ARBA00022737"/>
    </source>
</evidence>
<gene>
    <name evidence="14" type="ORF">H5410_024823</name>
</gene>
<dbReference type="SUPFAM" id="SSF56024">
    <property type="entry name" value="Phospholipase D/nuclease"/>
    <property type="match status" value="2"/>
</dbReference>
<evidence type="ECO:0000313" key="14">
    <source>
        <dbReference type="EMBL" id="KAG5613542.1"/>
    </source>
</evidence>
<evidence type="ECO:0000259" key="12">
    <source>
        <dbReference type="PROSITE" id="PS50004"/>
    </source>
</evidence>
<dbReference type="OrthoDB" id="14911at2759"/>
<comment type="cofactor">
    <cofactor evidence="2 11">
        <name>Ca(2+)</name>
        <dbReference type="ChEBI" id="CHEBI:29108"/>
    </cofactor>
</comment>
<comment type="function">
    <text evidence="11">Hydrolyzes glycerol-phospholipids at the terminal phosphodiesteric bond.</text>
</comment>
<evidence type="ECO:0000256" key="4">
    <source>
        <dbReference type="ARBA" id="ARBA00012027"/>
    </source>
</evidence>
<accession>A0A9J5ZN24</accession>
<dbReference type="PANTHER" id="PTHR18896:SF60">
    <property type="entry name" value="PHOSPHOLIPASE D"/>
    <property type="match status" value="1"/>
</dbReference>
<proteinExistence type="inferred from homology"/>
<evidence type="ECO:0000313" key="15">
    <source>
        <dbReference type="Proteomes" id="UP000824120"/>
    </source>
</evidence>
<evidence type="ECO:0000256" key="9">
    <source>
        <dbReference type="ARBA" id="ARBA00022963"/>
    </source>
</evidence>
<comment type="caution">
    <text evidence="14">The sequence shown here is derived from an EMBL/GenBank/DDBJ whole genome shotgun (WGS) entry which is preliminary data.</text>
</comment>
<evidence type="ECO:0000256" key="11">
    <source>
        <dbReference type="PIRNR" id="PIRNR036470"/>
    </source>
</evidence>
<dbReference type="InterPro" id="IPR001736">
    <property type="entry name" value="PLipase_D/transphosphatidylase"/>
</dbReference>
<name>A0A9J5ZN24_SOLCO</name>
<evidence type="ECO:0000256" key="7">
    <source>
        <dbReference type="ARBA" id="ARBA00022801"/>
    </source>
</evidence>
<evidence type="ECO:0000256" key="5">
    <source>
        <dbReference type="ARBA" id="ARBA00022723"/>
    </source>
</evidence>
<keyword evidence="6" id="KW-0677">Repeat</keyword>
<dbReference type="GO" id="GO:0009395">
    <property type="term" value="P:phospholipid catabolic process"/>
    <property type="evidence" value="ECO:0007669"/>
    <property type="project" value="TreeGrafter"/>
</dbReference>
<dbReference type="EMBL" id="JACXVP010000004">
    <property type="protein sequence ID" value="KAG5613542.1"/>
    <property type="molecule type" value="Genomic_DNA"/>
</dbReference>
<dbReference type="Gene3D" id="2.60.40.150">
    <property type="entry name" value="C2 domain"/>
    <property type="match status" value="1"/>
</dbReference>
<dbReference type="Pfam" id="PF00168">
    <property type="entry name" value="C2"/>
    <property type="match status" value="1"/>
</dbReference>
<evidence type="ECO:0000256" key="2">
    <source>
        <dbReference type="ARBA" id="ARBA00001913"/>
    </source>
</evidence>
<evidence type="ECO:0000256" key="8">
    <source>
        <dbReference type="ARBA" id="ARBA00022837"/>
    </source>
</evidence>
<dbReference type="AlphaFoldDB" id="A0A9J5ZN24"/>
<comment type="catalytic activity">
    <reaction evidence="1 11">
        <text>a 1,2-diacyl-sn-glycero-3-phosphocholine + H2O = a 1,2-diacyl-sn-glycero-3-phosphate + choline + H(+)</text>
        <dbReference type="Rhea" id="RHEA:14445"/>
        <dbReference type="ChEBI" id="CHEBI:15354"/>
        <dbReference type="ChEBI" id="CHEBI:15377"/>
        <dbReference type="ChEBI" id="CHEBI:15378"/>
        <dbReference type="ChEBI" id="CHEBI:57643"/>
        <dbReference type="ChEBI" id="CHEBI:58608"/>
        <dbReference type="EC" id="3.1.4.4"/>
    </reaction>
</comment>
<dbReference type="PIRSF" id="PIRSF036470">
    <property type="entry name" value="PLD_plant"/>
    <property type="match status" value="1"/>
</dbReference>
<keyword evidence="9 11" id="KW-0442">Lipid degradation</keyword>
<keyword evidence="8 11" id="KW-0106">Calcium</keyword>
<keyword evidence="7 11" id="KW-0378">Hydrolase</keyword>
<evidence type="ECO:0000256" key="1">
    <source>
        <dbReference type="ARBA" id="ARBA00000798"/>
    </source>
</evidence>
<dbReference type="InterPro" id="IPR035892">
    <property type="entry name" value="C2_domain_sf"/>
</dbReference>
<dbReference type="Pfam" id="PF12357">
    <property type="entry name" value="PLD_C"/>
    <property type="match status" value="1"/>
</dbReference>
<keyword evidence="5" id="KW-0479">Metal-binding</keyword>
<keyword evidence="10" id="KW-0443">Lipid metabolism</keyword>
<dbReference type="GO" id="GO:0004630">
    <property type="term" value="F:phospholipase D activity"/>
    <property type="evidence" value="ECO:0007669"/>
    <property type="project" value="UniProtKB-EC"/>
</dbReference>
<dbReference type="GO" id="GO:0005886">
    <property type="term" value="C:plasma membrane"/>
    <property type="evidence" value="ECO:0007669"/>
    <property type="project" value="TreeGrafter"/>
</dbReference>
<feature type="domain" description="PLD phosphodiesterase" evidence="13">
    <location>
        <begin position="305"/>
        <end position="340"/>
    </location>
</feature>
<dbReference type="EC" id="3.1.4.4" evidence="4 11"/>
<protein>
    <recommendedName>
        <fullName evidence="4 11">Phospholipase D</fullName>
        <ecNumber evidence="4 11">3.1.4.4</ecNumber>
    </recommendedName>
</protein>